<feature type="domain" description="Diphthamide synthase" evidence="1">
    <location>
        <begin position="4"/>
        <end position="206"/>
    </location>
</feature>
<keyword evidence="3" id="KW-1185">Reference proteome</keyword>
<dbReference type="Gene3D" id="3.40.50.620">
    <property type="entry name" value="HUPs"/>
    <property type="match status" value="1"/>
</dbReference>
<accession>A0A5J5IMU8</accession>
<dbReference type="InterPro" id="IPR030662">
    <property type="entry name" value="DPH6/MJ0570"/>
</dbReference>
<dbReference type="EMBL" id="VYQF01000001">
    <property type="protein sequence ID" value="KAA9041244.1"/>
    <property type="molecule type" value="Genomic_DNA"/>
</dbReference>
<evidence type="ECO:0000259" key="1">
    <source>
        <dbReference type="Pfam" id="PF01902"/>
    </source>
</evidence>
<dbReference type="Gene3D" id="3.90.1490.10">
    <property type="entry name" value="putative n-type atp pyrophosphatase, domain 2"/>
    <property type="match status" value="1"/>
</dbReference>
<dbReference type="CDD" id="cd01994">
    <property type="entry name" value="AANH_PF0828-like"/>
    <property type="match status" value="1"/>
</dbReference>
<dbReference type="InterPro" id="IPR014729">
    <property type="entry name" value="Rossmann-like_a/b/a_fold"/>
</dbReference>
<organism evidence="2 3">
    <name type="scientific">Ginsengibacter hankyongi</name>
    <dbReference type="NCBI Taxonomy" id="2607284"/>
    <lineage>
        <taxon>Bacteria</taxon>
        <taxon>Pseudomonadati</taxon>
        <taxon>Bacteroidota</taxon>
        <taxon>Chitinophagia</taxon>
        <taxon>Chitinophagales</taxon>
        <taxon>Chitinophagaceae</taxon>
        <taxon>Ginsengibacter</taxon>
    </lineage>
</organism>
<evidence type="ECO:0000313" key="2">
    <source>
        <dbReference type="EMBL" id="KAA9041244.1"/>
    </source>
</evidence>
<dbReference type="InterPro" id="IPR002761">
    <property type="entry name" value="Diphthami_syn_dom"/>
</dbReference>
<reference evidence="2 3" key="1">
    <citation type="submission" date="2019-09" db="EMBL/GenBank/DDBJ databases">
        <title>Draft genome sequence of Ginsengibacter sp. BR5-29.</title>
        <authorList>
            <person name="Im W.-T."/>
        </authorList>
    </citation>
    <scope>NUCLEOTIDE SEQUENCE [LARGE SCALE GENOMIC DNA]</scope>
    <source>
        <strain evidence="2 3">BR5-29</strain>
    </source>
</reference>
<name>A0A5J5IMU8_9BACT</name>
<dbReference type="GO" id="GO:0017178">
    <property type="term" value="F:diphthine-ammonia ligase activity"/>
    <property type="evidence" value="ECO:0007669"/>
    <property type="project" value="UniProtKB-EC"/>
</dbReference>
<dbReference type="Pfam" id="PF01902">
    <property type="entry name" value="Diphthami_syn_2"/>
    <property type="match status" value="1"/>
</dbReference>
<evidence type="ECO:0000313" key="3">
    <source>
        <dbReference type="Proteomes" id="UP000326903"/>
    </source>
</evidence>
<dbReference type="AlphaFoldDB" id="A0A5J5IMU8"/>
<sequence length="254" mass="28832">MKQKIIINWSGGKDSALCLYKIMQSQQYDVLCLLTSINEKYQRISMHGVRVDLLNEQAESIGLSLIKMQVPEMPSMETYERLMETVLTGLQQKGASAAAFGDIFLDDLRKYREGRLVLLRLKPVFPLWKIPTGRLVREFIDLGFKTIITCVNEKYLDKSFAGRVIDNDFLKDLPPGVDPCGENGEFHTFVFDGPLFKKPIPFTKGEIVYKKYAAPGTQKDDRVNNVSDTNASASPFDNGFWFCDLLLKQEVQEG</sequence>
<comment type="caution">
    <text evidence="2">The sequence shown here is derived from an EMBL/GenBank/DDBJ whole genome shotgun (WGS) entry which is preliminary data.</text>
</comment>
<dbReference type="EC" id="6.3.1.14" evidence="2"/>
<gene>
    <name evidence="2" type="ORF">FW778_04200</name>
</gene>
<proteinExistence type="predicted"/>
<dbReference type="Proteomes" id="UP000326903">
    <property type="component" value="Unassembled WGS sequence"/>
</dbReference>
<dbReference type="SUPFAM" id="SSF52402">
    <property type="entry name" value="Adenine nucleotide alpha hydrolases-like"/>
    <property type="match status" value="1"/>
</dbReference>
<dbReference type="RefSeq" id="WP_150413333.1">
    <property type="nucleotide sequence ID" value="NZ_VYQF01000001.1"/>
</dbReference>
<keyword evidence="2" id="KW-0436">Ligase</keyword>
<protein>
    <submittedName>
        <fullName evidence="2">Diphthine--ammonia ligase</fullName>
        <ecNumber evidence="2">6.3.1.14</ecNumber>
    </submittedName>
</protein>
<dbReference type="PIRSF" id="PIRSF039123">
    <property type="entry name" value="Diphthamide_synthase"/>
    <property type="match status" value="1"/>
</dbReference>
<dbReference type="NCBIfam" id="TIGR00290">
    <property type="entry name" value="MJ0570_dom"/>
    <property type="match status" value="1"/>
</dbReference>